<evidence type="ECO:0000313" key="2">
    <source>
        <dbReference type="EMBL" id="KAK1131898.1"/>
    </source>
</evidence>
<keyword evidence="3" id="KW-1185">Reference proteome</keyword>
<gene>
    <name evidence="2" type="ORF">K0M31_016046</name>
</gene>
<evidence type="ECO:0000256" key="1">
    <source>
        <dbReference type="SAM" id="MobiDB-lite"/>
    </source>
</evidence>
<comment type="caution">
    <text evidence="2">The sequence shown here is derived from an EMBL/GenBank/DDBJ whole genome shotgun (WGS) entry which is preliminary data.</text>
</comment>
<protein>
    <submittedName>
        <fullName evidence="2">Uncharacterized protein</fullName>
    </submittedName>
</protein>
<dbReference type="AlphaFoldDB" id="A0AA40G713"/>
<organism evidence="2 3">
    <name type="scientific">Melipona bicolor</name>
    <dbReference type="NCBI Taxonomy" id="60889"/>
    <lineage>
        <taxon>Eukaryota</taxon>
        <taxon>Metazoa</taxon>
        <taxon>Ecdysozoa</taxon>
        <taxon>Arthropoda</taxon>
        <taxon>Hexapoda</taxon>
        <taxon>Insecta</taxon>
        <taxon>Pterygota</taxon>
        <taxon>Neoptera</taxon>
        <taxon>Endopterygota</taxon>
        <taxon>Hymenoptera</taxon>
        <taxon>Apocrita</taxon>
        <taxon>Aculeata</taxon>
        <taxon>Apoidea</taxon>
        <taxon>Anthophila</taxon>
        <taxon>Apidae</taxon>
        <taxon>Melipona</taxon>
    </lineage>
</organism>
<name>A0AA40G713_9HYME</name>
<feature type="region of interest" description="Disordered" evidence="1">
    <location>
        <begin position="16"/>
        <end position="74"/>
    </location>
</feature>
<evidence type="ECO:0000313" key="3">
    <source>
        <dbReference type="Proteomes" id="UP001177670"/>
    </source>
</evidence>
<accession>A0AA40G713</accession>
<reference evidence="2" key="1">
    <citation type="submission" date="2021-10" db="EMBL/GenBank/DDBJ databases">
        <title>Melipona bicolor Genome sequencing and assembly.</title>
        <authorList>
            <person name="Araujo N.S."/>
            <person name="Arias M.C."/>
        </authorList>
    </citation>
    <scope>NUCLEOTIDE SEQUENCE</scope>
    <source>
        <strain evidence="2">USP_2M_L1-L4_2017</strain>
        <tissue evidence="2">Whole body</tissue>
    </source>
</reference>
<dbReference type="EMBL" id="JAHYIQ010000005">
    <property type="protein sequence ID" value="KAK1131898.1"/>
    <property type="molecule type" value="Genomic_DNA"/>
</dbReference>
<sequence length="118" mass="13710">MMDPWMHDGRCDLLRKNNPNIYRDDREQPIKFHQIPDTSEKLLSRNENLNSKQSMFPSRKEQKSDGDATASSLQELSERAVGELEGRLACIMRESRVLGQHNIRRRPVLLVGEHSVRL</sequence>
<feature type="compositionally biased region" description="Polar residues" evidence="1">
    <location>
        <begin position="45"/>
        <end position="56"/>
    </location>
</feature>
<dbReference type="Proteomes" id="UP001177670">
    <property type="component" value="Unassembled WGS sequence"/>
</dbReference>
<proteinExistence type="predicted"/>